<gene>
    <name evidence="3" type="ORF">BRADI_1g48173v3</name>
</gene>
<feature type="domain" description="Alpha/beta hydrolase fold-3" evidence="2">
    <location>
        <begin position="125"/>
        <end position="341"/>
    </location>
</feature>
<dbReference type="OrthoDB" id="646493at2759"/>
<evidence type="ECO:0000313" key="5">
    <source>
        <dbReference type="Proteomes" id="UP000008810"/>
    </source>
</evidence>
<dbReference type="SUPFAM" id="SSF53474">
    <property type="entry name" value="alpha/beta-Hydrolases"/>
    <property type="match status" value="1"/>
</dbReference>
<accession>A0A0Q3L8F3</accession>
<dbReference type="Pfam" id="PF07859">
    <property type="entry name" value="Abhydrolase_3"/>
    <property type="match status" value="1"/>
</dbReference>
<dbReference type="InParanoid" id="A0A0Q3L8F3"/>
<dbReference type="PANTHER" id="PTHR23024:SF563">
    <property type="entry name" value="OS09G0435700 PROTEIN"/>
    <property type="match status" value="1"/>
</dbReference>
<reference evidence="3" key="2">
    <citation type="submission" date="2017-06" db="EMBL/GenBank/DDBJ databases">
        <title>WGS assembly of Brachypodium distachyon.</title>
        <authorList>
            <consortium name="The International Brachypodium Initiative"/>
            <person name="Lucas S."/>
            <person name="Harmon-Smith M."/>
            <person name="Lail K."/>
            <person name="Tice H."/>
            <person name="Grimwood J."/>
            <person name="Bruce D."/>
            <person name="Barry K."/>
            <person name="Shu S."/>
            <person name="Lindquist E."/>
            <person name="Wang M."/>
            <person name="Pitluck S."/>
            <person name="Vogel J.P."/>
            <person name="Garvin D.F."/>
            <person name="Mockler T.C."/>
            <person name="Schmutz J."/>
            <person name="Rokhsar D."/>
            <person name="Bevan M.W."/>
        </authorList>
    </citation>
    <scope>NUCLEOTIDE SEQUENCE</scope>
    <source>
        <strain evidence="3">Bd21</strain>
    </source>
</reference>
<dbReference type="Gramene" id="KQK19417">
    <property type="protein sequence ID" value="KQK19417"/>
    <property type="gene ID" value="BRADI_1g48173v3"/>
</dbReference>
<dbReference type="EMBL" id="CM000880">
    <property type="protein sequence ID" value="KQK19417.1"/>
    <property type="molecule type" value="Genomic_DNA"/>
</dbReference>
<evidence type="ECO:0000313" key="4">
    <source>
        <dbReference type="EnsemblPlants" id="KQK19417"/>
    </source>
</evidence>
<name>A0A0Q3L8F3_BRADI</name>
<dbReference type="Proteomes" id="UP000008810">
    <property type="component" value="Chromosome 1"/>
</dbReference>
<evidence type="ECO:0000256" key="1">
    <source>
        <dbReference type="SAM" id="MobiDB-lite"/>
    </source>
</evidence>
<protein>
    <recommendedName>
        <fullName evidence="2">Alpha/beta hydrolase fold-3 domain-containing protein</fullName>
    </recommendedName>
</protein>
<keyword evidence="5" id="KW-1185">Reference proteome</keyword>
<dbReference type="AlphaFoldDB" id="A0A0Q3L8F3"/>
<reference evidence="3 4" key="1">
    <citation type="journal article" date="2010" name="Nature">
        <title>Genome sequencing and analysis of the model grass Brachypodium distachyon.</title>
        <authorList>
            <consortium name="International Brachypodium Initiative"/>
        </authorList>
    </citation>
    <scope>NUCLEOTIDE SEQUENCE [LARGE SCALE GENOMIC DNA]</scope>
    <source>
        <strain evidence="3 4">Bd21</strain>
    </source>
</reference>
<dbReference type="InterPro" id="IPR013094">
    <property type="entry name" value="AB_hydrolase_3"/>
</dbReference>
<dbReference type="InterPro" id="IPR050466">
    <property type="entry name" value="Carboxylest/Gibb_receptor"/>
</dbReference>
<dbReference type="Gene3D" id="3.40.50.1820">
    <property type="entry name" value="alpha/beta hydrolase"/>
    <property type="match status" value="1"/>
</dbReference>
<evidence type="ECO:0000259" key="2">
    <source>
        <dbReference type="Pfam" id="PF07859"/>
    </source>
</evidence>
<sequence>MHAKKSTSPAEETKDEVMVNLHPFLREHTGGRIERVLRSTFVPSSEDPSSNRGIATKFGRGVWGGDLVIAGTADEALWGRGPHDPRRGHASGNPQSPQVDPGSTRAQRTQEPPPGKQLPGSFPVVVYIHGGCASARRAPSAAHTATTAAWPPTSAGALVVSVEYRLAPEHPVPAAHDDAWAVLRWAASFSDPWLAHHADPELVFVASDSAGGNIAYHTAVRASQHGSMDVQGLVVLTDCREVDWGGAGAVFLTWLDRVWPYVTAGRAGNDDPRIDPTAEEISSLMCKRVLVAVAGKDMLRERGQRLADRICYCWRRPSMMIGGSNDDVILVESEGEDHGFHLYSPLRATSKKLMESIVHFINFQRTTTAADSLTELPAAFLAEPHELHNLHASKTSAGEMGSARPFVGVPTRSVYGRVWLWDGHETCDWAKLYDASWCFTESWTGECIQDKAL</sequence>
<dbReference type="GO" id="GO:0016787">
    <property type="term" value="F:hydrolase activity"/>
    <property type="evidence" value="ECO:0007669"/>
    <property type="project" value="InterPro"/>
</dbReference>
<dbReference type="EnsemblPlants" id="KQK19417">
    <property type="protein sequence ID" value="KQK19417"/>
    <property type="gene ID" value="BRADI_1g48173v3"/>
</dbReference>
<organism evidence="3">
    <name type="scientific">Brachypodium distachyon</name>
    <name type="common">Purple false brome</name>
    <name type="synonym">Trachynia distachya</name>
    <dbReference type="NCBI Taxonomy" id="15368"/>
    <lineage>
        <taxon>Eukaryota</taxon>
        <taxon>Viridiplantae</taxon>
        <taxon>Streptophyta</taxon>
        <taxon>Embryophyta</taxon>
        <taxon>Tracheophyta</taxon>
        <taxon>Spermatophyta</taxon>
        <taxon>Magnoliopsida</taxon>
        <taxon>Liliopsida</taxon>
        <taxon>Poales</taxon>
        <taxon>Poaceae</taxon>
        <taxon>BOP clade</taxon>
        <taxon>Pooideae</taxon>
        <taxon>Stipodae</taxon>
        <taxon>Brachypodieae</taxon>
        <taxon>Brachypodium</taxon>
    </lineage>
</organism>
<proteinExistence type="predicted"/>
<dbReference type="InterPro" id="IPR029058">
    <property type="entry name" value="AB_hydrolase_fold"/>
</dbReference>
<evidence type="ECO:0000313" key="3">
    <source>
        <dbReference type="EMBL" id="KQK19417.1"/>
    </source>
</evidence>
<dbReference type="PANTHER" id="PTHR23024">
    <property type="entry name" value="ARYLACETAMIDE DEACETYLASE"/>
    <property type="match status" value="1"/>
</dbReference>
<feature type="region of interest" description="Disordered" evidence="1">
    <location>
        <begin position="77"/>
        <end position="120"/>
    </location>
</feature>
<reference evidence="4" key="3">
    <citation type="submission" date="2018-08" db="UniProtKB">
        <authorList>
            <consortium name="EnsemblPlants"/>
        </authorList>
    </citation>
    <scope>IDENTIFICATION</scope>
    <source>
        <strain evidence="4">cv. Bd21</strain>
    </source>
</reference>